<proteinExistence type="predicted"/>
<name>A0A0A9AIV0_ARUDO</name>
<dbReference type="EMBL" id="GBRH01248092">
    <property type="protein sequence ID" value="JAD49803.1"/>
    <property type="molecule type" value="Transcribed_RNA"/>
</dbReference>
<evidence type="ECO:0000313" key="1">
    <source>
        <dbReference type="EMBL" id="JAD49803.1"/>
    </source>
</evidence>
<reference evidence="1" key="1">
    <citation type="submission" date="2014-09" db="EMBL/GenBank/DDBJ databases">
        <authorList>
            <person name="Magalhaes I.L.F."/>
            <person name="Oliveira U."/>
            <person name="Santos F.R."/>
            <person name="Vidigal T.H.D.A."/>
            <person name="Brescovit A.D."/>
            <person name="Santos A.J."/>
        </authorList>
    </citation>
    <scope>NUCLEOTIDE SEQUENCE</scope>
    <source>
        <tissue evidence="1">Shoot tissue taken approximately 20 cm above the soil surface</tissue>
    </source>
</reference>
<organism evidence="1">
    <name type="scientific">Arundo donax</name>
    <name type="common">Giant reed</name>
    <name type="synonym">Donax arundinaceus</name>
    <dbReference type="NCBI Taxonomy" id="35708"/>
    <lineage>
        <taxon>Eukaryota</taxon>
        <taxon>Viridiplantae</taxon>
        <taxon>Streptophyta</taxon>
        <taxon>Embryophyta</taxon>
        <taxon>Tracheophyta</taxon>
        <taxon>Spermatophyta</taxon>
        <taxon>Magnoliopsida</taxon>
        <taxon>Liliopsida</taxon>
        <taxon>Poales</taxon>
        <taxon>Poaceae</taxon>
        <taxon>PACMAD clade</taxon>
        <taxon>Arundinoideae</taxon>
        <taxon>Arundineae</taxon>
        <taxon>Arundo</taxon>
    </lineage>
</organism>
<accession>A0A0A9AIV0</accession>
<reference evidence="1" key="2">
    <citation type="journal article" date="2015" name="Data Brief">
        <title>Shoot transcriptome of the giant reed, Arundo donax.</title>
        <authorList>
            <person name="Barrero R.A."/>
            <person name="Guerrero F.D."/>
            <person name="Moolhuijzen P."/>
            <person name="Goolsby J.A."/>
            <person name="Tidwell J."/>
            <person name="Bellgard S.E."/>
            <person name="Bellgard M.I."/>
        </authorList>
    </citation>
    <scope>NUCLEOTIDE SEQUENCE</scope>
    <source>
        <tissue evidence="1">Shoot tissue taken approximately 20 cm above the soil surface</tissue>
    </source>
</reference>
<sequence>MATDARMLENLTAAGPTAGRHFEYRPEPGAPPGGVLGWSQGHPPAAWTALYLEQIYYV</sequence>
<protein>
    <submittedName>
        <fullName evidence="1">Uncharacterized protein</fullName>
    </submittedName>
</protein>
<dbReference type="AlphaFoldDB" id="A0A0A9AIV0"/>